<dbReference type="PANTHER" id="PTHR32488">
    <property type="entry name" value="UPF0746 PROTEIN DDB_G0280785-RELATED"/>
    <property type="match status" value="1"/>
</dbReference>
<evidence type="ECO:0000313" key="2">
    <source>
        <dbReference type="Proteomes" id="UP000001064"/>
    </source>
</evidence>
<dbReference type="VEuPathDB" id="AmoebaDB:DICPUDRAFT_82265"/>
<dbReference type="PANTHER" id="PTHR32488:SF76">
    <property type="entry name" value="ANKYRIN REPEAT-CONTAINING PROTEIN-RELATED"/>
    <property type="match status" value="1"/>
</dbReference>
<reference evidence="2" key="1">
    <citation type="journal article" date="2011" name="Genome Biol.">
        <title>Comparative genomics of the social amoebae Dictyostelium discoideum and Dictyostelium purpureum.</title>
        <authorList>
            <consortium name="US DOE Joint Genome Institute (JGI-PGF)"/>
            <person name="Sucgang R."/>
            <person name="Kuo A."/>
            <person name="Tian X."/>
            <person name="Salerno W."/>
            <person name="Parikh A."/>
            <person name="Feasley C.L."/>
            <person name="Dalin E."/>
            <person name="Tu H."/>
            <person name="Huang E."/>
            <person name="Barry K."/>
            <person name="Lindquist E."/>
            <person name="Shapiro H."/>
            <person name="Bruce D."/>
            <person name="Schmutz J."/>
            <person name="Salamov A."/>
            <person name="Fey P."/>
            <person name="Gaudet P."/>
            <person name="Anjard C."/>
            <person name="Babu M.M."/>
            <person name="Basu S."/>
            <person name="Bushmanova Y."/>
            <person name="van der Wel H."/>
            <person name="Katoh-Kurasawa M."/>
            <person name="Dinh C."/>
            <person name="Coutinho P.M."/>
            <person name="Saito T."/>
            <person name="Elias M."/>
            <person name="Schaap P."/>
            <person name="Kay R.R."/>
            <person name="Henrissat B."/>
            <person name="Eichinger L."/>
            <person name="Rivero F."/>
            <person name="Putnam N.H."/>
            <person name="West C.M."/>
            <person name="Loomis W.F."/>
            <person name="Chisholm R.L."/>
            <person name="Shaulsky G."/>
            <person name="Strassmann J.E."/>
            <person name="Queller D.C."/>
            <person name="Kuspa A."/>
            <person name="Grigoriev I.V."/>
        </authorList>
    </citation>
    <scope>NUCLEOTIDE SEQUENCE [LARGE SCALE GENOMIC DNA]</scope>
    <source>
        <strain evidence="2">QSDP1</strain>
    </source>
</reference>
<name>F0ZW08_DICPU</name>
<organism evidence="1 2">
    <name type="scientific">Dictyostelium purpureum</name>
    <name type="common">Slime mold</name>
    <dbReference type="NCBI Taxonomy" id="5786"/>
    <lineage>
        <taxon>Eukaryota</taxon>
        <taxon>Amoebozoa</taxon>
        <taxon>Evosea</taxon>
        <taxon>Eumycetozoa</taxon>
        <taxon>Dictyostelia</taxon>
        <taxon>Dictyosteliales</taxon>
        <taxon>Dictyosteliaceae</taxon>
        <taxon>Dictyostelium</taxon>
    </lineage>
</organism>
<gene>
    <name evidence="1" type="ORF">DICPUDRAFT_82265</name>
</gene>
<dbReference type="InterPro" id="IPR051904">
    <property type="entry name" value="UPF0746_actin_org"/>
</dbReference>
<protein>
    <submittedName>
        <fullName evidence="1">Uncharacterized protein</fullName>
    </submittedName>
</protein>
<dbReference type="eggNOG" id="ENOG502SEXC">
    <property type="taxonomic scope" value="Eukaryota"/>
</dbReference>
<evidence type="ECO:0000313" key="1">
    <source>
        <dbReference type="EMBL" id="EGC31875.1"/>
    </source>
</evidence>
<dbReference type="KEGG" id="dpp:DICPUDRAFT_82265"/>
<dbReference type="RefSeq" id="XP_003291609.1">
    <property type="nucleotide sequence ID" value="XM_003291561.1"/>
</dbReference>
<keyword evidence="2" id="KW-1185">Reference proteome</keyword>
<dbReference type="InParanoid" id="F0ZW08"/>
<sequence>MFISNLYKHCTDGGLEFDFINTSSNTPSLVFTSNKVTNSGEASFWKIFRNKILFKLIFSNFIFKELFSYDDLISSHSIFRGFSNGDAIIRDKIKSRNFIINDFNYIEFVISKITKDTKENREFYRQLFSTNQYHNPNDNNNFSDYSFWVQIFANEKNKTAFLEYNKLFQIDKRNISVDLNDTSFKNKRLKHLKMKPFLE</sequence>
<dbReference type="Proteomes" id="UP000001064">
    <property type="component" value="Unassembled WGS sequence"/>
</dbReference>
<dbReference type="GeneID" id="10507779"/>
<dbReference type="AlphaFoldDB" id="F0ZW08"/>
<proteinExistence type="predicted"/>
<dbReference type="OrthoDB" id="23929at2759"/>
<dbReference type="EMBL" id="GL871225">
    <property type="protein sequence ID" value="EGC31875.1"/>
    <property type="molecule type" value="Genomic_DNA"/>
</dbReference>
<accession>F0ZW08</accession>